<accession>F4L3I5</accession>
<dbReference type="AlphaFoldDB" id="F4L3I5"/>
<dbReference type="SUPFAM" id="SSF63829">
    <property type="entry name" value="Calcium-dependent phosphotriesterase"/>
    <property type="match status" value="1"/>
</dbReference>
<dbReference type="eggNOG" id="COG3241">
    <property type="taxonomic scope" value="Bacteria"/>
</dbReference>
<proteinExistence type="predicted"/>
<keyword evidence="1" id="KW-0813">Transport</keyword>
<name>F4L3I5_HALH1</name>
<sequence length="683" mass="75199">MKTLNIFCALYFCCAAFVTIAQSGKALTESDYYFLKTVAIPEDIKLEVGGLAPLADGRLAVATRRGEIWMIENPYMLNGTQPHYQLYAEGLHEVLGLAYKDGSLYCTQRGELTKMTDTDGDGRADVFEPIYRFDLSGNYHEYAYGPVFDSKGDMYVTLNVAWVGYGDGLGKWHGWLLKIKPDGQMEPIATGLRSPAGFLVNSKDEVFYAENQGDWVGSGRVTHLEKGDFAGNAGGLNWTQDPKSPLRLTKADLAKVDDGRTMYDAAKVIKEMKLPCVWFPHTLMGISTSDIIEDNTGGSFGPFNGQYFVADQGHSKVMRMTLEKVNGEYQGACYPFREGWASGLLRLRWGTDASMWGGMTSRGWSSTGKADYALQRLVWSGKTPFEMKNISARADGFEIEFTLPVDKNAAKVAANYGFTSFNYKYQHQYGSPIINQGNCPLRGIIVSEDGLKVRVVLDSIREGYIHELKLKNFKAANGTPLLHDFAYYTMNSVPTGEKATLSAEQKVSVTPAGNPMNHEHMAMTKPPVVNDTKKGKKASKATATTALSKNLNEMPANWGQPDVVLSLGTKPGLKYDQDLLSIKAGSKVKLVFNNNDDMQHNLVVTMPGMANKVGEKGMALGLKGPEMHYVPNLGDVIAHSKILEPGTTETIYFTAPTKPGDYQFVCTYPGHYLVMQGILKVLP</sequence>
<dbReference type="PANTHER" id="PTHR33546:SF1">
    <property type="entry name" value="LARGE, MULTIFUNCTIONAL SECRETED PROTEIN"/>
    <property type="match status" value="1"/>
</dbReference>
<dbReference type="InterPro" id="IPR008972">
    <property type="entry name" value="Cupredoxin"/>
</dbReference>
<organism evidence="7 8">
    <name type="scientific">Haliscomenobacter hydrossis (strain ATCC 27775 / DSM 1100 / LMG 10767 / O)</name>
    <dbReference type="NCBI Taxonomy" id="760192"/>
    <lineage>
        <taxon>Bacteria</taxon>
        <taxon>Pseudomonadati</taxon>
        <taxon>Bacteroidota</taxon>
        <taxon>Saprospiria</taxon>
        <taxon>Saprospirales</taxon>
        <taxon>Haliscomenobacteraceae</taxon>
        <taxon>Haliscomenobacter</taxon>
    </lineage>
</organism>
<dbReference type="InterPro" id="IPR000923">
    <property type="entry name" value="BlueCu_1"/>
</dbReference>
<dbReference type="SUPFAM" id="SSF49503">
    <property type="entry name" value="Cupredoxins"/>
    <property type="match status" value="1"/>
</dbReference>
<keyword evidence="8" id="KW-1185">Reference proteome</keyword>
<dbReference type="InterPro" id="IPR028871">
    <property type="entry name" value="BlueCu_1_BS"/>
</dbReference>
<protein>
    <submittedName>
        <fullName evidence="7">Blue (Type 1) copper domain protein</fullName>
    </submittedName>
</protein>
<evidence type="ECO:0000313" key="8">
    <source>
        <dbReference type="Proteomes" id="UP000008461"/>
    </source>
</evidence>
<dbReference type="Gene3D" id="2.60.40.420">
    <property type="entry name" value="Cupredoxins - blue copper proteins"/>
    <property type="match status" value="1"/>
</dbReference>
<feature type="signal peptide" evidence="5">
    <location>
        <begin position="1"/>
        <end position="23"/>
    </location>
</feature>
<reference key="2">
    <citation type="submission" date="2011-04" db="EMBL/GenBank/DDBJ databases">
        <title>Complete sequence of chromosome of Haliscomenobacter hydrossis DSM 1100.</title>
        <authorList>
            <consortium name="US DOE Joint Genome Institute (JGI-PGF)"/>
            <person name="Lucas S."/>
            <person name="Han J."/>
            <person name="Lapidus A."/>
            <person name="Bruce D."/>
            <person name="Goodwin L."/>
            <person name="Pitluck S."/>
            <person name="Peters L."/>
            <person name="Kyrpides N."/>
            <person name="Mavromatis K."/>
            <person name="Ivanova N."/>
            <person name="Ovchinnikova G."/>
            <person name="Pagani I."/>
            <person name="Daligault H."/>
            <person name="Detter J.C."/>
            <person name="Han C."/>
            <person name="Land M."/>
            <person name="Hauser L."/>
            <person name="Markowitz V."/>
            <person name="Cheng J.-F."/>
            <person name="Hugenholtz P."/>
            <person name="Woyke T."/>
            <person name="Wu D."/>
            <person name="Verbarg S."/>
            <person name="Frueling A."/>
            <person name="Brambilla E."/>
            <person name="Klenk H.-P."/>
            <person name="Eisen J.A."/>
        </authorList>
    </citation>
    <scope>NUCLEOTIDE SEQUENCE</scope>
    <source>
        <strain>DSM 1100</strain>
    </source>
</reference>
<dbReference type="RefSeq" id="WP_013767497.1">
    <property type="nucleotide sequence ID" value="NC_015510.1"/>
</dbReference>
<keyword evidence="5" id="KW-0732">Signal</keyword>
<dbReference type="KEGG" id="hhy:Halhy_5136"/>
<evidence type="ECO:0000313" key="7">
    <source>
        <dbReference type="EMBL" id="AEE52962.1"/>
    </source>
</evidence>
<keyword evidence="3" id="KW-0249">Electron transport</keyword>
<evidence type="ECO:0000256" key="5">
    <source>
        <dbReference type="SAM" id="SignalP"/>
    </source>
</evidence>
<feature type="domain" description="Blue (type 1) copper" evidence="6">
    <location>
        <begin position="570"/>
        <end position="681"/>
    </location>
</feature>
<dbReference type="Gene3D" id="2.120.10.30">
    <property type="entry name" value="TolB, C-terminal domain"/>
    <property type="match status" value="1"/>
</dbReference>
<evidence type="ECO:0000256" key="3">
    <source>
        <dbReference type="ARBA" id="ARBA00022982"/>
    </source>
</evidence>
<evidence type="ECO:0000256" key="4">
    <source>
        <dbReference type="ARBA" id="ARBA00023008"/>
    </source>
</evidence>
<dbReference type="HOGENOM" id="CLU_025668_0_0_10"/>
<dbReference type="PROSITE" id="PS00196">
    <property type="entry name" value="COPPER_BLUE"/>
    <property type="match status" value="1"/>
</dbReference>
<dbReference type="GO" id="GO:0009055">
    <property type="term" value="F:electron transfer activity"/>
    <property type="evidence" value="ECO:0007669"/>
    <property type="project" value="InterPro"/>
</dbReference>
<feature type="chain" id="PRO_5003317497" evidence="5">
    <location>
        <begin position="24"/>
        <end position="683"/>
    </location>
</feature>
<evidence type="ECO:0000256" key="2">
    <source>
        <dbReference type="ARBA" id="ARBA00022723"/>
    </source>
</evidence>
<dbReference type="InterPro" id="IPR011042">
    <property type="entry name" value="6-blade_b-propeller_TolB-like"/>
</dbReference>
<reference evidence="7 8" key="1">
    <citation type="journal article" date="2011" name="Stand. Genomic Sci.">
        <title>Complete genome sequence of Haliscomenobacter hydrossis type strain (O).</title>
        <authorList>
            <consortium name="US DOE Joint Genome Institute (JGI-PGF)"/>
            <person name="Daligault H."/>
            <person name="Lapidus A."/>
            <person name="Zeytun A."/>
            <person name="Nolan M."/>
            <person name="Lucas S."/>
            <person name="Del Rio T.G."/>
            <person name="Tice H."/>
            <person name="Cheng J.F."/>
            <person name="Tapia R."/>
            <person name="Han C."/>
            <person name="Goodwin L."/>
            <person name="Pitluck S."/>
            <person name="Liolios K."/>
            <person name="Pagani I."/>
            <person name="Ivanova N."/>
            <person name="Huntemann M."/>
            <person name="Mavromatis K."/>
            <person name="Mikhailova N."/>
            <person name="Pati A."/>
            <person name="Chen A."/>
            <person name="Palaniappan K."/>
            <person name="Land M."/>
            <person name="Hauser L."/>
            <person name="Brambilla E.M."/>
            <person name="Rohde M."/>
            <person name="Verbarg S."/>
            <person name="Goker M."/>
            <person name="Bristow J."/>
            <person name="Eisen J.A."/>
            <person name="Markowitz V."/>
            <person name="Hugenholtz P."/>
            <person name="Kyrpides N.C."/>
            <person name="Klenk H.P."/>
            <person name="Woyke T."/>
        </authorList>
    </citation>
    <scope>NUCLEOTIDE SEQUENCE [LARGE SCALE GENOMIC DNA]</scope>
    <source>
        <strain evidence="8">ATCC 27775 / DSM 1100 / LMG 10767 / O</strain>
    </source>
</reference>
<dbReference type="EMBL" id="CP002691">
    <property type="protein sequence ID" value="AEE52962.1"/>
    <property type="molecule type" value="Genomic_DNA"/>
</dbReference>
<gene>
    <name evidence="7" type="ordered locus">Halhy_5136</name>
</gene>
<dbReference type="Pfam" id="PF00127">
    <property type="entry name" value="Copper-bind"/>
    <property type="match status" value="1"/>
</dbReference>
<dbReference type="Proteomes" id="UP000008461">
    <property type="component" value="Chromosome"/>
</dbReference>
<dbReference type="OrthoDB" id="9814063at2"/>
<evidence type="ECO:0000256" key="1">
    <source>
        <dbReference type="ARBA" id="ARBA00022448"/>
    </source>
</evidence>
<keyword evidence="4" id="KW-0186">Copper</keyword>
<dbReference type="GO" id="GO:0005507">
    <property type="term" value="F:copper ion binding"/>
    <property type="evidence" value="ECO:0007669"/>
    <property type="project" value="InterPro"/>
</dbReference>
<evidence type="ECO:0000259" key="6">
    <source>
        <dbReference type="Pfam" id="PF00127"/>
    </source>
</evidence>
<dbReference type="eggNOG" id="COG2133">
    <property type="taxonomic scope" value="Bacteria"/>
</dbReference>
<keyword evidence="2" id="KW-0479">Metal-binding</keyword>
<dbReference type="PANTHER" id="PTHR33546">
    <property type="entry name" value="LARGE, MULTIFUNCTIONAL SECRETED PROTEIN-RELATED"/>
    <property type="match status" value="1"/>
</dbReference>
<dbReference type="CDD" id="cd04233">
    <property type="entry name" value="Auracyanin"/>
    <property type="match status" value="1"/>
</dbReference>
<dbReference type="STRING" id="760192.Halhy_5136"/>